<dbReference type="PANTHER" id="PTHR28015:SF1">
    <property type="entry name" value="ATP SYNTHASE ASSEMBLY FACTOR FMC1, MITOCHONDRIAL"/>
    <property type="match status" value="1"/>
</dbReference>
<accession>A0A1E3PD98</accession>
<dbReference type="STRING" id="857566.A0A1E3PD98"/>
<dbReference type="Pfam" id="PF13233">
    <property type="entry name" value="Complex1_LYR_2"/>
    <property type="match status" value="1"/>
</dbReference>
<dbReference type="GO" id="GO:0005759">
    <property type="term" value="C:mitochondrial matrix"/>
    <property type="evidence" value="ECO:0007669"/>
    <property type="project" value="TreeGrafter"/>
</dbReference>
<dbReference type="EMBL" id="KV454415">
    <property type="protein sequence ID" value="ODQ63419.1"/>
    <property type="molecule type" value="Genomic_DNA"/>
</dbReference>
<keyword evidence="2" id="KW-1185">Reference proteome</keyword>
<dbReference type="GO" id="GO:0033615">
    <property type="term" value="P:mitochondrial proton-transporting ATP synthase complex assembly"/>
    <property type="evidence" value="ECO:0007669"/>
    <property type="project" value="InterPro"/>
</dbReference>
<dbReference type="Proteomes" id="UP000095009">
    <property type="component" value="Unassembled WGS sequence"/>
</dbReference>
<protein>
    <submittedName>
        <fullName evidence="1">Uncharacterized protein</fullName>
    </submittedName>
</protein>
<dbReference type="PANTHER" id="PTHR28015">
    <property type="entry name" value="ATP SYNTHASE ASSEMBLY FACTOR FMC1, MITOCHONDRIAL"/>
    <property type="match status" value="1"/>
</dbReference>
<evidence type="ECO:0000313" key="1">
    <source>
        <dbReference type="EMBL" id="ODQ63419.1"/>
    </source>
</evidence>
<organism evidence="1 2">
    <name type="scientific">Nadsonia fulvescens var. elongata DSM 6958</name>
    <dbReference type="NCBI Taxonomy" id="857566"/>
    <lineage>
        <taxon>Eukaryota</taxon>
        <taxon>Fungi</taxon>
        <taxon>Dikarya</taxon>
        <taxon>Ascomycota</taxon>
        <taxon>Saccharomycotina</taxon>
        <taxon>Dipodascomycetes</taxon>
        <taxon>Dipodascales</taxon>
        <taxon>Dipodascales incertae sedis</taxon>
        <taxon>Nadsonia</taxon>
    </lineage>
</organism>
<reference evidence="1 2" key="1">
    <citation type="journal article" date="2016" name="Proc. Natl. Acad. Sci. U.S.A.">
        <title>Comparative genomics of biotechnologically important yeasts.</title>
        <authorList>
            <person name="Riley R."/>
            <person name="Haridas S."/>
            <person name="Wolfe K.H."/>
            <person name="Lopes M.R."/>
            <person name="Hittinger C.T."/>
            <person name="Goeker M."/>
            <person name="Salamov A.A."/>
            <person name="Wisecaver J.H."/>
            <person name="Long T.M."/>
            <person name="Calvey C.H."/>
            <person name="Aerts A.L."/>
            <person name="Barry K.W."/>
            <person name="Choi C."/>
            <person name="Clum A."/>
            <person name="Coughlan A.Y."/>
            <person name="Deshpande S."/>
            <person name="Douglass A.P."/>
            <person name="Hanson S.J."/>
            <person name="Klenk H.-P."/>
            <person name="LaButti K.M."/>
            <person name="Lapidus A."/>
            <person name="Lindquist E.A."/>
            <person name="Lipzen A.M."/>
            <person name="Meier-Kolthoff J.P."/>
            <person name="Ohm R.A."/>
            <person name="Otillar R.P."/>
            <person name="Pangilinan J.L."/>
            <person name="Peng Y."/>
            <person name="Rokas A."/>
            <person name="Rosa C.A."/>
            <person name="Scheuner C."/>
            <person name="Sibirny A.A."/>
            <person name="Slot J.C."/>
            <person name="Stielow J.B."/>
            <person name="Sun H."/>
            <person name="Kurtzman C.P."/>
            <person name="Blackwell M."/>
            <person name="Grigoriev I.V."/>
            <person name="Jeffries T.W."/>
        </authorList>
    </citation>
    <scope>NUCLEOTIDE SEQUENCE [LARGE SCALE GENOMIC DNA]</scope>
    <source>
        <strain evidence="1 2">DSM 6958</strain>
    </source>
</reference>
<dbReference type="OrthoDB" id="15893at2759"/>
<dbReference type="AlphaFoldDB" id="A0A1E3PD98"/>
<name>A0A1E3PD98_9ASCO</name>
<gene>
    <name evidence="1" type="ORF">NADFUDRAFT_53684</name>
</gene>
<sequence length="131" mass="15046">MSISLYRSLYRELSHQHKSIMEVHQAGDLAKRAMLDLYRQNSGLPVMSEGAKSGSARYDSSSLREIVDLAKHDSNFAKECLVYLKAQRTYKFLLDRYNPGESVDEQERIRLSARRVGLELPGSIKERLIKE</sequence>
<proteinExistence type="predicted"/>
<evidence type="ECO:0000313" key="2">
    <source>
        <dbReference type="Proteomes" id="UP000095009"/>
    </source>
</evidence>
<dbReference type="InterPro" id="IPR039196">
    <property type="entry name" value="Fmc1"/>
</dbReference>